<evidence type="ECO:0000313" key="2">
    <source>
        <dbReference type="Proteomes" id="UP001396334"/>
    </source>
</evidence>
<organism evidence="1 2">
    <name type="scientific">Hibiscus sabdariffa</name>
    <name type="common">roselle</name>
    <dbReference type="NCBI Taxonomy" id="183260"/>
    <lineage>
        <taxon>Eukaryota</taxon>
        <taxon>Viridiplantae</taxon>
        <taxon>Streptophyta</taxon>
        <taxon>Embryophyta</taxon>
        <taxon>Tracheophyta</taxon>
        <taxon>Spermatophyta</taxon>
        <taxon>Magnoliopsida</taxon>
        <taxon>eudicotyledons</taxon>
        <taxon>Gunneridae</taxon>
        <taxon>Pentapetalae</taxon>
        <taxon>rosids</taxon>
        <taxon>malvids</taxon>
        <taxon>Malvales</taxon>
        <taxon>Malvaceae</taxon>
        <taxon>Malvoideae</taxon>
        <taxon>Hibiscus</taxon>
    </lineage>
</organism>
<name>A0ABR2PDD9_9ROSI</name>
<dbReference type="InterPro" id="IPR021109">
    <property type="entry name" value="Peptidase_aspartic_dom_sf"/>
</dbReference>
<dbReference type="Proteomes" id="UP001396334">
    <property type="component" value="Unassembled WGS sequence"/>
</dbReference>
<protein>
    <recommendedName>
        <fullName evidence="3">Aspartic peptidase DDI1-type domain-containing protein</fullName>
    </recommendedName>
</protein>
<dbReference type="PANTHER" id="PTHR33067">
    <property type="entry name" value="RNA-DIRECTED DNA POLYMERASE-RELATED"/>
    <property type="match status" value="1"/>
</dbReference>
<dbReference type="Pfam" id="PF13650">
    <property type="entry name" value="Asp_protease_2"/>
    <property type="match status" value="1"/>
</dbReference>
<gene>
    <name evidence="1" type="ORF">V6N11_013821</name>
</gene>
<dbReference type="EMBL" id="JBBPBN010000064">
    <property type="protein sequence ID" value="KAK8986327.1"/>
    <property type="molecule type" value="Genomic_DNA"/>
</dbReference>
<dbReference type="PANTHER" id="PTHR33067:SF32">
    <property type="entry name" value="ASPARTIC PEPTIDASE DDI1-TYPE DOMAIN-CONTAINING PROTEIN"/>
    <property type="match status" value="1"/>
</dbReference>
<dbReference type="Gene3D" id="2.40.70.10">
    <property type="entry name" value="Acid Proteases"/>
    <property type="match status" value="1"/>
</dbReference>
<evidence type="ECO:0008006" key="3">
    <source>
        <dbReference type="Google" id="ProtNLM"/>
    </source>
</evidence>
<comment type="caution">
    <text evidence="1">The sequence shown here is derived from an EMBL/GenBank/DDBJ whole genome shotgun (WGS) entry which is preliminary data.</text>
</comment>
<accession>A0ABR2PDD9</accession>
<keyword evidence="2" id="KW-1185">Reference proteome</keyword>
<evidence type="ECO:0000313" key="1">
    <source>
        <dbReference type="EMBL" id="KAK8986327.1"/>
    </source>
</evidence>
<reference evidence="1 2" key="1">
    <citation type="journal article" date="2024" name="G3 (Bethesda)">
        <title>Genome assembly of Hibiscus sabdariffa L. provides insights into metabolisms of medicinal natural products.</title>
        <authorList>
            <person name="Kim T."/>
        </authorList>
    </citation>
    <scope>NUCLEOTIDE SEQUENCE [LARGE SCALE GENOMIC DNA]</scope>
    <source>
        <strain evidence="1">TK-2024</strain>
        <tissue evidence="1">Old leaves</tissue>
    </source>
</reference>
<dbReference type="CDD" id="cd00303">
    <property type="entry name" value="retropepsin_like"/>
    <property type="match status" value="1"/>
</dbReference>
<sequence length="183" mass="20732">MGNALCDLGSSVNLMPKTVFKKLGIGIERPTTVILQLADRSHVRPEGKVEDVIVKVGKFVFPVDFLILDCEVDDKAPIILGRPFLATGRILIDCEKGDFTMRVADQTMTINVFDTLQYMGDQGDCYHLREEHTTTSEEESDMICCSKFIQIKDFENLREGMMRSSRQHHVTHIRLAHSQFAQV</sequence>
<proteinExistence type="predicted"/>